<dbReference type="Gene3D" id="3.40.50.1820">
    <property type="entry name" value="alpha/beta hydrolase"/>
    <property type="match status" value="1"/>
</dbReference>
<keyword evidence="1" id="KW-0575">Peroxidase</keyword>
<evidence type="ECO:0000313" key="5">
    <source>
        <dbReference type="Proteomes" id="UP000198867"/>
    </source>
</evidence>
<dbReference type="AlphaFoldDB" id="A0A1I4YRG2"/>
<proteinExistence type="inferred from homology"/>
<dbReference type="EMBL" id="FOVM01000001">
    <property type="protein sequence ID" value="SFN40567.1"/>
    <property type="molecule type" value="Genomic_DNA"/>
</dbReference>
<dbReference type="Pfam" id="PF00561">
    <property type="entry name" value="Abhydrolase_1"/>
    <property type="match status" value="1"/>
</dbReference>
<dbReference type="GO" id="GO:0004601">
    <property type="term" value="F:peroxidase activity"/>
    <property type="evidence" value="ECO:0007669"/>
    <property type="project" value="UniProtKB-KW"/>
</dbReference>
<dbReference type="STRING" id="995034.SAMN05216219_0458"/>
<dbReference type="PRINTS" id="PR00412">
    <property type="entry name" value="EPOXHYDRLASE"/>
</dbReference>
<evidence type="ECO:0000313" key="4">
    <source>
        <dbReference type="EMBL" id="SFN40567.1"/>
    </source>
</evidence>
<dbReference type="FunFam" id="3.40.50.1820:FF:000205">
    <property type="entry name" value="Non-haem bromoperoxidase BPO-A2"/>
    <property type="match status" value="1"/>
</dbReference>
<dbReference type="PANTHER" id="PTHR43433:SF4">
    <property type="entry name" value="NON-HEME CHLOROPEROXIDASE-RELATED"/>
    <property type="match status" value="1"/>
</dbReference>
<dbReference type="PANTHER" id="PTHR43433">
    <property type="entry name" value="HYDROLASE, ALPHA/BETA FOLD FAMILY PROTEIN"/>
    <property type="match status" value="1"/>
</dbReference>
<dbReference type="SUPFAM" id="SSF53474">
    <property type="entry name" value="alpha/beta-Hydrolases"/>
    <property type="match status" value="1"/>
</dbReference>
<dbReference type="InterPro" id="IPR000639">
    <property type="entry name" value="Epox_hydrolase-like"/>
</dbReference>
<accession>A0A1I4YRG2</accession>
<evidence type="ECO:0000256" key="1">
    <source>
        <dbReference type="ARBA" id="ARBA00022559"/>
    </source>
</evidence>
<evidence type="ECO:0000259" key="3">
    <source>
        <dbReference type="Pfam" id="PF00561"/>
    </source>
</evidence>
<comment type="similarity">
    <text evidence="2">Belongs to the AB hydrolase superfamily. Bacterial non-heme haloperoxidase / perhydrolase family.</text>
</comment>
<dbReference type="PRINTS" id="PR00111">
    <property type="entry name" value="ABHYDROLASE"/>
</dbReference>
<gene>
    <name evidence="4" type="ORF">SAMN05216219_0458</name>
</gene>
<dbReference type="InterPro" id="IPR000073">
    <property type="entry name" value="AB_hydrolase_1"/>
</dbReference>
<keyword evidence="1" id="KW-0560">Oxidoreductase</keyword>
<evidence type="ECO:0000256" key="2">
    <source>
        <dbReference type="ARBA" id="ARBA00038128"/>
    </source>
</evidence>
<protein>
    <submittedName>
        <fullName evidence="4">Pimeloyl-ACP methyl ester carboxylesterase</fullName>
    </submittedName>
</protein>
<sequence length="309" mass="33930">MWYWLLAGNRGLIGLDGSHPACTAYRDRRKILMTFISVGQENSTSIDLYYEDHGSGQPVVLIHGYPLDGNAWEKQSRALLDAGYRVITYDRRGFGQSSKPTIGYDTDTFAADLNTLLETLDLRDAVLVGFSMGSGEVTRYLGTYGSRRVAKAAFLASLGPYLLHADDNPDGVPKAAFDEISANTVADRFAWFDGFLPNFYNLDENKGSRMSEAAVRGSWNVATSASWFAVAAVVPTWYTDFRGDVPKIDVPALIVHGTADRILPIDSTGRPLSKLLPDADYLEIEGAPHGLLWTHADDVNAALLAFLRK</sequence>
<dbReference type="Proteomes" id="UP000198867">
    <property type="component" value="Unassembled WGS sequence"/>
</dbReference>
<keyword evidence="5" id="KW-1185">Reference proteome</keyword>
<reference evidence="5" key="1">
    <citation type="submission" date="2016-10" db="EMBL/GenBank/DDBJ databases">
        <authorList>
            <person name="Varghese N."/>
            <person name="Submissions S."/>
        </authorList>
    </citation>
    <scope>NUCLEOTIDE SEQUENCE [LARGE SCALE GENOMIC DNA]</scope>
    <source>
        <strain evidence="5">CGMCC 1.11101</strain>
    </source>
</reference>
<organism evidence="4 5">
    <name type="scientific">Mycetocola miduiensis</name>
    <dbReference type="NCBI Taxonomy" id="995034"/>
    <lineage>
        <taxon>Bacteria</taxon>
        <taxon>Bacillati</taxon>
        <taxon>Actinomycetota</taxon>
        <taxon>Actinomycetes</taxon>
        <taxon>Micrococcales</taxon>
        <taxon>Microbacteriaceae</taxon>
        <taxon>Mycetocola</taxon>
    </lineage>
</organism>
<name>A0A1I4YRG2_9MICO</name>
<dbReference type="InterPro" id="IPR029058">
    <property type="entry name" value="AB_hydrolase_fold"/>
</dbReference>
<dbReference type="InterPro" id="IPR050471">
    <property type="entry name" value="AB_hydrolase"/>
</dbReference>
<feature type="domain" description="AB hydrolase-1" evidence="3">
    <location>
        <begin position="58"/>
        <end position="296"/>
    </location>
</feature>